<dbReference type="EMBL" id="JACVVK020000005">
    <property type="protein sequence ID" value="KAK7507046.1"/>
    <property type="molecule type" value="Genomic_DNA"/>
</dbReference>
<name>A0ABD0M6R2_9CAEN</name>
<dbReference type="Proteomes" id="UP001519460">
    <property type="component" value="Unassembled WGS sequence"/>
</dbReference>
<sequence length="95" mass="10788">MASSSWLEDGVGKSAELSVQHELRPAPPVYADGKAGTRTDDLHAPSCGLRHHFPDFRDRFHAGTNARRDFLKGFFAAVWTPQWKRASHTRLVRRF</sequence>
<accession>A0ABD0M6R2</accession>
<gene>
    <name evidence="2" type="ORF">BaRGS_00001897</name>
</gene>
<evidence type="ECO:0000313" key="2">
    <source>
        <dbReference type="EMBL" id="KAK7507046.1"/>
    </source>
</evidence>
<reference evidence="2 3" key="1">
    <citation type="journal article" date="2023" name="Sci. Data">
        <title>Genome assembly of the Korean intertidal mud-creeper Batillaria attramentaria.</title>
        <authorList>
            <person name="Patra A.K."/>
            <person name="Ho P.T."/>
            <person name="Jun S."/>
            <person name="Lee S.J."/>
            <person name="Kim Y."/>
            <person name="Won Y.J."/>
        </authorList>
    </citation>
    <scope>NUCLEOTIDE SEQUENCE [LARGE SCALE GENOMIC DNA]</scope>
    <source>
        <strain evidence="2">Wonlab-2016</strain>
    </source>
</reference>
<comment type="caution">
    <text evidence="2">The sequence shown here is derived from an EMBL/GenBank/DDBJ whole genome shotgun (WGS) entry which is preliminary data.</text>
</comment>
<evidence type="ECO:0000256" key="1">
    <source>
        <dbReference type="SAM" id="MobiDB-lite"/>
    </source>
</evidence>
<keyword evidence="3" id="KW-1185">Reference proteome</keyword>
<feature type="region of interest" description="Disordered" evidence="1">
    <location>
        <begin position="16"/>
        <end position="43"/>
    </location>
</feature>
<protein>
    <submittedName>
        <fullName evidence="2">Uncharacterized protein</fullName>
    </submittedName>
</protein>
<dbReference type="AlphaFoldDB" id="A0ABD0M6R2"/>
<organism evidence="2 3">
    <name type="scientific">Batillaria attramentaria</name>
    <dbReference type="NCBI Taxonomy" id="370345"/>
    <lineage>
        <taxon>Eukaryota</taxon>
        <taxon>Metazoa</taxon>
        <taxon>Spiralia</taxon>
        <taxon>Lophotrochozoa</taxon>
        <taxon>Mollusca</taxon>
        <taxon>Gastropoda</taxon>
        <taxon>Caenogastropoda</taxon>
        <taxon>Sorbeoconcha</taxon>
        <taxon>Cerithioidea</taxon>
        <taxon>Batillariidae</taxon>
        <taxon>Batillaria</taxon>
    </lineage>
</organism>
<proteinExistence type="predicted"/>
<evidence type="ECO:0000313" key="3">
    <source>
        <dbReference type="Proteomes" id="UP001519460"/>
    </source>
</evidence>